<keyword evidence="5" id="KW-1185">Reference proteome</keyword>
<dbReference type="Proteomes" id="UP000277671">
    <property type="component" value="Unassembled WGS sequence"/>
</dbReference>
<sequence length="819" mass="87849">MRGRRHLGFVAAAATLLAAAPMSAIFERWTWLLDSAIAVALIAGVATLTRSLRAPVWAQVLSMLGALLLGLTWIFPGGGELLGVVPTPDTIAHFGALLNGSATDMRTYGVKVPDTDPLLFVVVLGVGAVAIVVDLLTVGLRRPALAGLPMLAIYSVPVAVYVDNVPAMPFVVGAIGFLWLLAADNVNRVRHFGRRFTGDGRDVDIWEPSPLAAAGRRLAVVGVVIAVLLPLAAPQMTDGLLNRFNNSGTGIGEGNGRGGPGGGVQLFSALRGQLNQTAVTDYVKVTTNEPEPFYLRFATADRVRSAGFDPRPSTGSPLNQLPDPRVGAAPGISFNTYRAQVEVTNFNMQMLPIYANPVGFSNLDGNWLYDKSAQVVFSNRRLSKGKKYSFDYVRATYTQKVLEGIKPLAGNDPIRANFTEVPQVPEVEQLVGELTRGKTTQYAKVRAIYDYFSRDNGFTYSLSTEGGTSGEDIVNFLDNKVGFCQQYASAMAWLVRAAGIPSRVAFGFTVGGSERENSYTLTNLNMHAWTEIYFAGAGWVPFDATPAANVTGSTRTDWAPDTDAPDPVAPAAAPSAAPGANATAGPDAADRPERGFDDPNLAGGGTLSTDTTTWPWWTASGVLALLLLLAGPAMRRSALRRRRQLRTEAATNAVAAEGDPPPGVVRVVVTGGEADRARADAHAAWDELLDTMVDFRVQVDRTETPRATAERLITQDLGETGSEAARLLGRAEERARYARTPLAGGELNPALRTVRQSLAARADRRTRLMATVLPPSVLLQWRLAVMDGSERFVAATGRFRDGLLRWSPRRLLANRTAAR</sequence>
<feature type="transmembrane region" description="Helical" evidence="2">
    <location>
        <begin position="56"/>
        <end position="75"/>
    </location>
</feature>
<accession>A0A495JFQ3</accession>
<dbReference type="SMART" id="SM00460">
    <property type="entry name" value="TGc"/>
    <property type="match status" value="1"/>
</dbReference>
<evidence type="ECO:0000256" key="1">
    <source>
        <dbReference type="SAM" id="MobiDB-lite"/>
    </source>
</evidence>
<organism evidence="4 5">
    <name type="scientific">Micromonospora pisi</name>
    <dbReference type="NCBI Taxonomy" id="589240"/>
    <lineage>
        <taxon>Bacteria</taxon>
        <taxon>Bacillati</taxon>
        <taxon>Actinomycetota</taxon>
        <taxon>Actinomycetes</taxon>
        <taxon>Micromonosporales</taxon>
        <taxon>Micromonosporaceae</taxon>
        <taxon>Micromonospora</taxon>
    </lineage>
</organism>
<protein>
    <submittedName>
        <fullName evidence="4">Transglutaminase superfamily protein</fullName>
    </submittedName>
</protein>
<dbReference type="Gene3D" id="3.10.620.30">
    <property type="match status" value="1"/>
</dbReference>
<feature type="domain" description="Transglutaminase-like" evidence="3">
    <location>
        <begin position="476"/>
        <end position="546"/>
    </location>
</feature>
<feature type="compositionally biased region" description="Basic and acidic residues" evidence="1">
    <location>
        <begin position="588"/>
        <end position="597"/>
    </location>
</feature>
<feature type="transmembrane region" description="Helical" evidence="2">
    <location>
        <begin position="144"/>
        <end position="162"/>
    </location>
</feature>
<dbReference type="EMBL" id="RBKT01000001">
    <property type="protein sequence ID" value="RKR87204.1"/>
    <property type="molecule type" value="Genomic_DNA"/>
</dbReference>
<feature type="transmembrane region" description="Helical" evidence="2">
    <location>
        <begin position="218"/>
        <end position="236"/>
    </location>
</feature>
<dbReference type="Pfam" id="PF01841">
    <property type="entry name" value="Transglut_core"/>
    <property type="match status" value="1"/>
</dbReference>
<dbReference type="AlphaFoldDB" id="A0A495JFQ3"/>
<dbReference type="OrthoDB" id="9804023at2"/>
<dbReference type="InterPro" id="IPR038765">
    <property type="entry name" value="Papain-like_cys_pep_sf"/>
</dbReference>
<evidence type="ECO:0000313" key="5">
    <source>
        <dbReference type="Proteomes" id="UP000277671"/>
    </source>
</evidence>
<dbReference type="Pfam" id="PF11992">
    <property type="entry name" value="TgpA_N"/>
    <property type="match status" value="1"/>
</dbReference>
<dbReference type="SUPFAM" id="SSF54001">
    <property type="entry name" value="Cysteine proteinases"/>
    <property type="match status" value="1"/>
</dbReference>
<dbReference type="InterPro" id="IPR052901">
    <property type="entry name" value="Bact_TGase-like"/>
</dbReference>
<feature type="transmembrane region" description="Helical" evidence="2">
    <location>
        <begin position="614"/>
        <end position="634"/>
    </location>
</feature>
<reference evidence="4 5" key="1">
    <citation type="submission" date="2018-10" db="EMBL/GenBank/DDBJ databases">
        <title>Sequencing the genomes of 1000 actinobacteria strains.</title>
        <authorList>
            <person name="Klenk H.-P."/>
        </authorList>
    </citation>
    <scope>NUCLEOTIDE SEQUENCE [LARGE SCALE GENOMIC DNA]</scope>
    <source>
        <strain evidence="4 5">DSM 45175</strain>
    </source>
</reference>
<gene>
    <name evidence="4" type="ORF">BDK92_1477</name>
</gene>
<evidence type="ECO:0000256" key="2">
    <source>
        <dbReference type="SAM" id="Phobius"/>
    </source>
</evidence>
<feature type="transmembrane region" description="Helical" evidence="2">
    <location>
        <begin position="29"/>
        <end position="49"/>
    </location>
</feature>
<keyword evidence="2" id="KW-0472">Membrane</keyword>
<dbReference type="InterPro" id="IPR021878">
    <property type="entry name" value="TgpA_N"/>
</dbReference>
<feature type="transmembrane region" description="Helical" evidence="2">
    <location>
        <begin position="168"/>
        <end position="186"/>
    </location>
</feature>
<keyword evidence="2" id="KW-0812">Transmembrane</keyword>
<dbReference type="InterPro" id="IPR002931">
    <property type="entry name" value="Transglutaminase-like"/>
</dbReference>
<feature type="region of interest" description="Disordered" evidence="1">
    <location>
        <begin position="551"/>
        <end position="610"/>
    </location>
</feature>
<proteinExistence type="predicted"/>
<evidence type="ECO:0000313" key="4">
    <source>
        <dbReference type="EMBL" id="RKR87204.1"/>
    </source>
</evidence>
<feature type="transmembrane region" description="Helical" evidence="2">
    <location>
        <begin position="118"/>
        <end position="137"/>
    </location>
</feature>
<dbReference type="RefSeq" id="WP_121155785.1">
    <property type="nucleotide sequence ID" value="NZ_RBKT01000001.1"/>
</dbReference>
<evidence type="ECO:0000259" key="3">
    <source>
        <dbReference type="SMART" id="SM00460"/>
    </source>
</evidence>
<dbReference type="PANTHER" id="PTHR42736">
    <property type="entry name" value="PROTEIN-GLUTAMINE GAMMA-GLUTAMYLTRANSFERASE"/>
    <property type="match status" value="1"/>
</dbReference>
<feature type="compositionally biased region" description="Low complexity" evidence="1">
    <location>
        <begin position="559"/>
        <end position="587"/>
    </location>
</feature>
<name>A0A495JFQ3_9ACTN</name>
<dbReference type="PANTHER" id="PTHR42736:SF1">
    <property type="entry name" value="PROTEIN-GLUTAMINE GAMMA-GLUTAMYLTRANSFERASE"/>
    <property type="match status" value="1"/>
</dbReference>
<comment type="caution">
    <text evidence="4">The sequence shown here is derived from an EMBL/GenBank/DDBJ whole genome shotgun (WGS) entry which is preliminary data.</text>
</comment>
<keyword evidence="2" id="KW-1133">Transmembrane helix</keyword>